<evidence type="ECO:0000256" key="4">
    <source>
        <dbReference type="ARBA" id="ARBA00023136"/>
    </source>
</evidence>
<evidence type="ECO:0000313" key="9">
    <source>
        <dbReference type="Proteomes" id="UP000824013"/>
    </source>
</evidence>
<feature type="non-terminal residue" evidence="8">
    <location>
        <position position="1"/>
    </location>
</feature>
<evidence type="ECO:0000256" key="1">
    <source>
        <dbReference type="ARBA" id="ARBA00004651"/>
    </source>
</evidence>
<evidence type="ECO:0000256" key="2">
    <source>
        <dbReference type="ARBA" id="ARBA00022692"/>
    </source>
</evidence>
<dbReference type="SUPFAM" id="SSF90123">
    <property type="entry name" value="ABC transporter transmembrane region"/>
    <property type="match status" value="1"/>
</dbReference>
<dbReference type="EMBL" id="DXCM01000054">
    <property type="protein sequence ID" value="HIY92774.1"/>
    <property type="molecule type" value="Genomic_DNA"/>
</dbReference>
<dbReference type="GO" id="GO:0005886">
    <property type="term" value="C:plasma membrane"/>
    <property type="evidence" value="ECO:0007669"/>
    <property type="project" value="UniProtKB-SubCell"/>
</dbReference>
<dbReference type="Pfam" id="PF00005">
    <property type="entry name" value="ABC_tran"/>
    <property type="match status" value="1"/>
</dbReference>
<keyword evidence="8" id="KW-0547">Nucleotide-binding</keyword>
<dbReference type="Gene3D" id="1.20.1560.10">
    <property type="entry name" value="ABC transporter type 1, transmembrane domain"/>
    <property type="match status" value="1"/>
</dbReference>
<organism evidence="8 9">
    <name type="scientific">Candidatus Companilactobacillus pullicola</name>
    <dbReference type="NCBI Taxonomy" id="2838523"/>
    <lineage>
        <taxon>Bacteria</taxon>
        <taxon>Bacillati</taxon>
        <taxon>Bacillota</taxon>
        <taxon>Bacilli</taxon>
        <taxon>Lactobacillales</taxon>
        <taxon>Lactobacillaceae</taxon>
        <taxon>Companilactobacillus</taxon>
    </lineage>
</organism>
<dbReference type="GO" id="GO:0016887">
    <property type="term" value="F:ATP hydrolysis activity"/>
    <property type="evidence" value="ECO:0007669"/>
    <property type="project" value="InterPro"/>
</dbReference>
<accession>A0A9D2CMA3</accession>
<comment type="caution">
    <text evidence="8">The sequence shown here is derived from an EMBL/GenBank/DDBJ whole genome shotgun (WGS) entry which is preliminary data.</text>
</comment>
<evidence type="ECO:0000313" key="8">
    <source>
        <dbReference type="EMBL" id="HIY92774.1"/>
    </source>
</evidence>
<name>A0A9D2CMA3_9LACO</name>
<dbReference type="Pfam" id="PF00664">
    <property type="entry name" value="ABC_membrane"/>
    <property type="match status" value="1"/>
</dbReference>
<dbReference type="PROSITE" id="PS50893">
    <property type="entry name" value="ABC_TRANSPORTER_2"/>
    <property type="match status" value="1"/>
</dbReference>
<sequence length="561" mass="63128">IILGELLMLLSKFFRMAKSKSILLLLLIPFASAIEISISYLLQLITDTATGKGSLSYINLVFLVIFYIVIDALVYFGSSYLGQTTLNDILSAIKNKLLSAMFQQNTGVGHDMKKVTTDYYNDFTSTTDILRSDYLQGSINCYKQICQFLIAIVLSLMIKPALSFAIILLCLPGLFLPFYRQKTLKKNKHQLITISEKYTGRLQDITNGLRTIQLFNLQKTLTDIFSRQNSELLKSQNKDQLTRKQIGGISQLLDNFLYLGTWVVGIYFVLQKSITLGQLVAFSQLMIFISEPIQSASGLIGDVLGGKEAAQKINSKINFTTERINYLSLPKLKSLDYAKVYFKDHQKNILNNISLNFDSTKHYLLVGKSGSGKSTLINLPLGHTTFEGEIFLNDHSLNHYNLADILNQINLLEQDSYLFNDSLKNNLTLYSKQFSDKELINTLNIVGLEKYASVTGLSSHNNNFSGGEKRRITLGRLLLRNANFKILDEPLTGLDPKTAHDISKILTNLHSGWITVTHQFDEQLFEQADEIIILDNGEVKVQGGLNDFGVHSWLKKLNLIG</sequence>
<dbReference type="PROSITE" id="PS00211">
    <property type="entry name" value="ABC_TRANSPORTER_1"/>
    <property type="match status" value="1"/>
</dbReference>
<dbReference type="Gene3D" id="3.40.50.300">
    <property type="entry name" value="P-loop containing nucleotide triphosphate hydrolases"/>
    <property type="match status" value="1"/>
</dbReference>
<dbReference type="InterPro" id="IPR011527">
    <property type="entry name" value="ABC1_TM_dom"/>
</dbReference>
<keyword evidence="3 5" id="KW-1133">Transmembrane helix</keyword>
<reference evidence="8" key="1">
    <citation type="journal article" date="2021" name="PeerJ">
        <title>Extensive microbial diversity within the chicken gut microbiome revealed by metagenomics and culture.</title>
        <authorList>
            <person name="Gilroy R."/>
            <person name="Ravi A."/>
            <person name="Getino M."/>
            <person name="Pursley I."/>
            <person name="Horton D.L."/>
            <person name="Alikhan N.F."/>
            <person name="Baker D."/>
            <person name="Gharbi K."/>
            <person name="Hall N."/>
            <person name="Watson M."/>
            <person name="Adriaenssens E.M."/>
            <person name="Foster-Nyarko E."/>
            <person name="Jarju S."/>
            <person name="Secka A."/>
            <person name="Antonio M."/>
            <person name="Oren A."/>
            <person name="Chaudhuri R.R."/>
            <person name="La Ragione R."/>
            <person name="Hildebrand F."/>
            <person name="Pallen M.J."/>
        </authorList>
    </citation>
    <scope>NUCLEOTIDE SEQUENCE</scope>
    <source>
        <strain evidence="8">3204</strain>
    </source>
</reference>
<proteinExistence type="predicted"/>
<reference evidence="8" key="2">
    <citation type="submission" date="2021-04" db="EMBL/GenBank/DDBJ databases">
        <authorList>
            <person name="Gilroy R."/>
        </authorList>
    </citation>
    <scope>NUCLEOTIDE SEQUENCE</scope>
    <source>
        <strain evidence="8">3204</strain>
    </source>
</reference>
<dbReference type="SUPFAM" id="SSF52540">
    <property type="entry name" value="P-loop containing nucleoside triphosphate hydrolases"/>
    <property type="match status" value="1"/>
</dbReference>
<evidence type="ECO:0000259" key="6">
    <source>
        <dbReference type="PROSITE" id="PS50893"/>
    </source>
</evidence>
<dbReference type="PROSITE" id="PS50929">
    <property type="entry name" value="ABC_TM1F"/>
    <property type="match status" value="1"/>
</dbReference>
<dbReference type="PANTHER" id="PTHR43394:SF1">
    <property type="entry name" value="ATP-BINDING CASSETTE SUB-FAMILY B MEMBER 10, MITOCHONDRIAL"/>
    <property type="match status" value="1"/>
</dbReference>
<keyword evidence="2 5" id="KW-0812">Transmembrane</keyword>
<evidence type="ECO:0000256" key="3">
    <source>
        <dbReference type="ARBA" id="ARBA00022989"/>
    </source>
</evidence>
<gene>
    <name evidence="8" type="ORF">H9820_07525</name>
</gene>
<feature type="domain" description="ABC transporter" evidence="6">
    <location>
        <begin position="332"/>
        <end position="561"/>
    </location>
</feature>
<keyword evidence="4 5" id="KW-0472">Membrane</keyword>
<dbReference type="PANTHER" id="PTHR43394">
    <property type="entry name" value="ATP-DEPENDENT PERMEASE MDL1, MITOCHONDRIAL"/>
    <property type="match status" value="1"/>
</dbReference>
<dbReference type="AlphaFoldDB" id="A0A9D2CMA3"/>
<dbReference type="CDD" id="cd03228">
    <property type="entry name" value="ABCC_MRP_Like"/>
    <property type="match status" value="1"/>
</dbReference>
<dbReference type="CDD" id="cd07346">
    <property type="entry name" value="ABC_6TM_exporters"/>
    <property type="match status" value="1"/>
</dbReference>
<protein>
    <submittedName>
        <fullName evidence="8">ABC transporter ATP-binding protein/permease</fullName>
    </submittedName>
</protein>
<dbReference type="InterPro" id="IPR036640">
    <property type="entry name" value="ABC1_TM_sf"/>
</dbReference>
<dbReference type="InterPro" id="IPR017871">
    <property type="entry name" value="ABC_transporter-like_CS"/>
</dbReference>
<dbReference type="Proteomes" id="UP000824013">
    <property type="component" value="Unassembled WGS sequence"/>
</dbReference>
<dbReference type="GO" id="GO:0005524">
    <property type="term" value="F:ATP binding"/>
    <property type="evidence" value="ECO:0007669"/>
    <property type="project" value="UniProtKB-KW"/>
</dbReference>
<dbReference type="GO" id="GO:0015421">
    <property type="term" value="F:ABC-type oligopeptide transporter activity"/>
    <property type="evidence" value="ECO:0007669"/>
    <property type="project" value="TreeGrafter"/>
</dbReference>
<dbReference type="InterPro" id="IPR039421">
    <property type="entry name" value="Type_1_exporter"/>
</dbReference>
<evidence type="ECO:0000256" key="5">
    <source>
        <dbReference type="SAM" id="Phobius"/>
    </source>
</evidence>
<dbReference type="InterPro" id="IPR003439">
    <property type="entry name" value="ABC_transporter-like_ATP-bd"/>
</dbReference>
<feature type="domain" description="ABC transmembrane type-1" evidence="7">
    <location>
        <begin position="30"/>
        <end position="305"/>
    </location>
</feature>
<keyword evidence="8" id="KW-0067">ATP-binding</keyword>
<comment type="subcellular location">
    <subcellularLocation>
        <location evidence="1">Cell membrane</location>
        <topology evidence="1">Multi-pass membrane protein</topology>
    </subcellularLocation>
</comment>
<dbReference type="InterPro" id="IPR027417">
    <property type="entry name" value="P-loop_NTPase"/>
</dbReference>
<feature type="transmembrane region" description="Helical" evidence="5">
    <location>
        <begin position="21"/>
        <end position="42"/>
    </location>
</feature>
<feature type="transmembrane region" description="Helical" evidence="5">
    <location>
        <begin position="54"/>
        <end position="76"/>
    </location>
</feature>
<evidence type="ECO:0000259" key="7">
    <source>
        <dbReference type="PROSITE" id="PS50929"/>
    </source>
</evidence>